<dbReference type="AlphaFoldDB" id="A0A5B7IGV0"/>
<evidence type="ECO:0000313" key="1">
    <source>
        <dbReference type="EMBL" id="MPC80088.1"/>
    </source>
</evidence>
<dbReference type="EMBL" id="VSRR010052965">
    <property type="protein sequence ID" value="MPC80088.1"/>
    <property type="molecule type" value="Genomic_DNA"/>
</dbReference>
<dbReference type="Proteomes" id="UP000324222">
    <property type="component" value="Unassembled WGS sequence"/>
</dbReference>
<comment type="caution">
    <text evidence="1">The sequence shown here is derived from an EMBL/GenBank/DDBJ whole genome shotgun (WGS) entry which is preliminary data.</text>
</comment>
<sequence>MGGCERGWRRSAKDAVLVTASFRYASGCSSCGVLRADAQWNKCNAASSRAALSGRQGRIKVGASNEK</sequence>
<reference evidence="1 2" key="1">
    <citation type="submission" date="2019-05" db="EMBL/GenBank/DDBJ databases">
        <title>Another draft genome of Portunus trituberculatus and its Hox gene families provides insights of decapod evolution.</title>
        <authorList>
            <person name="Jeong J.-H."/>
            <person name="Song I."/>
            <person name="Kim S."/>
            <person name="Choi T."/>
            <person name="Kim D."/>
            <person name="Ryu S."/>
            <person name="Kim W."/>
        </authorList>
    </citation>
    <scope>NUCLEOTIDE SEQUENCE [LARGE SCALE GENOMIC DNA]</scope>
    <source>
        <tissue evidence="1">Muscle</tissue>
    </source>
</reference>
<gene>
    <name evidence="1" type="ORF">E2C01_074655</name>
</gene>
<keyword evidence="2" id="KW-1185">Reference proteome</keyword>
<accession>A0A5B7IGV0</accession>
<protein>
    <submittedName>
        <fullName evidence="1">Uncharacterized protein</fullName>
    </submittedName>
</protein>
<evidence type="ECO:0000313" key="2">
    <source>
        <dbReference type="Proteomes" id="UP000324222"/>
    </source>
</evidence>
<proteinExistence type="predicted"/>
<organism evidence="1 2">
    <name type="scientific">Portunus trituberculatus</name>
    <name type="common">Swimming crab</name>
    <name type="synonym">Neptunus trituberculatus</name>
    <dbReference type="NCBI Taxonomy" id="210409"/>
    <lineage>
        <taxon>Eukaryota</taxon>
        <taxon>Metazoa</taxon>
        <taxon>Ecdysozoa</taxon>
        <taxon>Arthropoda</taxon>
        <taxon>Crustacea</taxon>
        <taxon>Multicrustacea</taxon>
        <taxon>Malacostraca</taxon>
        <taxon>Eumalacostraca</taxon>
        <taxon>Eucarida</taxon>
        <taxon>Decapoda</taxon>
        <taxon>Pleocyemata</taxon>
        <taxon>Brachyura</taxon>
        <taxon>Eubrachyura</taxon>
        <taxon>Portunoidea</taxon>
        <taxon>Portunidae</taxon>
        <taxon>Portuninae</taxon>
        <taxon>Portunus</taxon>
    </lineage>
</organism>
<name>A0A5B7IGV0_PORTR</name>